<accession>I4AKC9</accession>
<reference evidence="2" key="1">
    <citation type="submission" date="2012-06" db="EMBL/GenBank/DDBJ databases">
        <title>The complete genome of Flexibacter litoralis DSM 6794.</title>
        <authorList>
            <person name="Lucas S."/>
            <person name="Copeland A."/>
            <person name="Lapidus A."/>
            <person name="Glavina del Rio T."/>
            <person name="Dalin E."/>
            <person name="Tice H."/>
            <person name="Bruce D."/>
            <person name="Goodwin L."/>
            <person name="Pitluck S."/>
            <person name="Peters L."/>
            <person name="Ovchinnikova G."/>
            <person name="Lu M."/>
            <person name="Kyrpides N."/>
            <person name="Mavromatis K."/>
            <person name="Ivanova N."/>
            <person name="Brettin T."/>
            <person name="Detter J.C."/>
            <person name="Han C."/>
            <person name="Larimer F."/>
            <person name="Land M."/>
            <person name="Hauser L."/>
            <person name="Markowitz V."/>
            <person name="Cheng J.-F."/>
            <person name="Hugenholtz P."/>
            <person name="Woyke T."/>
            <person name="Wu D."/>
            <person name="Spring S."/>
            <person name="Lang E."/>
            <person name="Kopitz M."/>
            <person name="Brambilla E."/>
            <person name="Klenk H.-P."/>
            <person name="Eisen J.A."/>
        </authorList>
    </citation>
    <scope>NUCLEOTIDE SEQUENCE [LARGE SCALE GENOMIC DNA]</scope>
    <source>
        <strain evidence="2">ATCC 23117 / DSM 6794 / NBRC 15988 / NCIMB 1366 / Sio-4</strain>
    </source>
</reference>
<dbReference type="OrthoDB" id="9859251at2"/>
<evidence type="ECO:0008006" key="3">
    <source>
        <dbReference type="Google" id="ProtNLM"/>
    </source>
</evidence>
<proteinExistence type="predicted"/>
<dbReference type="RefSeq" id="WP_014797861.1">
    <property type="nucleotide sequence ID" value="NC_018018.1"/>
</dbReference>
<dbReference type="KEGG" id="fli:Fleli_2030"/>
<sequence precursor="true">MTKTIQKIILASIFVFFVGSSYANTSFNEYYNSIFADLNAKSEINKVKDNPRGYLTRKGVKYKWELEQSARPGQYTYFVHRERGGKSNLVYNTTMVAIDKRSSTGDYVIKIFYSVNNGYKWDLDRKTMLRITYKKDGSVDYQATGQMSKFEDNNHGLSAAQFKQKTALNSNFTDTFVRHAAASISYAIYKYPNMMKL</sequence>
<evidence type="ECO:0000313" key="1">
    <source>
        <dbReference type="EMBL" id="AFM04414.1"/>
    </source>
</evidence>
<keyword evidence="2" id="KW-1185">Reference proteome</keyword>
<gene>
    <name evidence="1" type="ordered locus">Fleli_2030</name>
</gene>
<name>I4AKC9_BERLS</name>
<organism evidence="1 2">
    <name type="scientific">Bernardetia litoralis (strain ATCC 23117 / DSM 6794 / NBRC 15988 / NCIMB 1366 / Fx l1 / Sio-4)</name>
    <name type="common">Flexibacter litoralis</name>
    <dbReference type="NCBI Taxonomy" id="880071"/>
    <lineage>
        <taxon>Bacteria</taxon>
        <taxon>Pseudomonadati</taxon>
        <taxon>Bacteroidota</taxon>
        <taxon>Cytophagia</taxon>
        <taxon>Cytophagales</taxon>
        <taxon>Bernardetiaceae</taxon>
        <taxon>Bernardetia</taxon>
    </lineage>
</organism>
<dbReference type="AlphaFoldDB" id="I4AKC9"/>
<dbReference type="EMBL" id="CP003345">
    <property type="protein sequence ID" value="AFM04414.1"/>
    <property type="molecule type" value="Genomic_DNA"/>
</dbReference>
<evidence type="ECO:0000313" key="2">
    <source>
        <dbReference type="Proteomes" id="UP000006054"/>
    </source>
</evidence>
<dbReference type="HOGENOM" id="CLU_1382335_0_0_10"/>
<protein>
    <recommendedName>
        <fullName evidence="3">DUF4468 domain-containing protein</fullName>
    </recommendedName>
</protein>
<dbReference type="Proteomes" id="UP000006054">
    <property type="component" value="Chromosome"/>
</dbReference>